<keyword evidence="2" id="KW-0732">Signal</keyword>
<evidence type="ECO:0000313" key="3">
    <source>
        <dbReference type="EMBL" id="MFC5402939.1"/>
    </source>
</evidence>
<feature type="chain" id="PRO_5045849818" evidence="2">
    <location>
        <begin position="32"/>
        <end position="1639"/>
    </location>
</feature>
<evidence type="ECO:0000256" key="2">
    <source>
        <dbReference type="SAM" id="SignalP"/>
    </source>
</evidence>
<evidence type="ECO:0000256" key="1">
    <source>
        <dbReference type="SAM" id="MobiDB-lite"/>
    </source>
</evidence>
<dbReference type="NCBIfam" id="NF047340">
    <property type="entry name" value="Athe_2463_dom"/>
    <property type="match status" value="1"/>
</dbReference>
<dbReference type="EMBL" id="JBHSMI010000016">
    <property type="protein sequence ID" value="MFC5402939.1"/>
    <property type="molecule type" value="Genomic_DNA"/>
</dbReference>
<organism evidence="3 4">
    <name type="scientific">Cohnella soli</name>
    <dbReference type="NCBI Taxonomy" id="425005"/>
    <lineage>
        <taxon>Bacteria</taxon>
        <taxon>Bacillati</taxon>
        <taxon>Bacillota</taxon>
        <taxon>Bacilli</taxon>
        <taxon>Bacillales</taxon>
        <taxon>Paenibacillaceae</taxon>
        <taxon>Cohnella</taxon>
    </lineage>
</organism>
<evidence type="ECO:0000313" key="4">
    <source>
        <dbReference type="Proteomes" id="UP001596113"/>
    </source>
</evidence>
<feature type="signal peptide" evidence="2">
    <location>
        <begin position="1"/>
        <end position="31"/>
    </location>
</feature>
<comment type="caution">
    <text evidence="3">The sequence shown here is derived from an EMBL/GenBank/DDBJ whole genome shotgun (WGS) entry which is preliminary data.</text>
</comment>
<proteinExistence type="predicted"/>
<dbReference type="Proteomes" id="UP001596113">
    <property type="component" value="Unassembled WGS sequence"/>
</dbReference>
<name>A0ABW0HNY6_9BACL</name>
<feature type="region of interest" description="Disordered" evidence="1">
    <location>
        <begin position="923"/>
        <end position="945"/>
    </location>
</feature>
<accession>A0ABW0HNY6</accession>
<sequence>MLSRKKSRRLTLVLLVSFLVSLFPYFPSAQAALTPLQQCLSDYATVTPPPGFPKCSDNTDAKRVQPFSQWLFDKLNIIAYVRPVGGKTNPKGQPDMLSIPENNLANAFKAGWQGQAPDYTWHKTGTSGESPPKHPTFVDDDGVKGEYRYYGYDRLGALYSNAYFPNDATVTDPDTRKWLFRPWLSTSRAQEAKNAVSSISPMLVQRYNNNTQNIYNASGPEQLAVKNIIKSNSVTIQKSFNNEDTKKNFNYFDYMYVEQDPKSYAEGLGRMWHVGSDNNVWYQTFPLPKLNKEVLSTKSEPAFADKKQATKLNILGKSPKIMLDLKGTLQDGIAYDGVDDRFDRARYYNREDVEETTLKLEVAYPGHTQSVVGTWSSKKSNDNVILSSGQQVAQKKNVSVPLDLSNAQKGDKITFYLTTTTYFRSDASVKPKVTNIATIGMTLDDTIIPTHTVPDQPDSLPDPLVCKPNVPLHGFDIVPYPASDGTDMSRVSDRQVFIDGVKVDDSLFFSGGYVFGDEADGLHRVDIVWLPKASKNSAGETGCSSSNPVLIHDTKPRAGFKMGGAFKENRKMTVDEDVAPSNDPYVLNVYPIVSYDWSWEAVGTSSLSDQRIKVDGNTHKEFLFKKTGDYKLKLTVTNSLGRTSDLYSQDFSVLEDFAPAVIMTPYSSEIARGESVPLYYDAVSTDGDVITNQHFDVYYDSAGNETYATKVDSFDSPITAYTPKTNKLGKYRIVATVDEDFGEETFPEFITAADKRQKKTQFEFLVNNYIPYADLYTDIPTIRPEVDTFFLLDKNLNQDKIDYVKGNHVTINNQLRNEGIDPTVNSWDMHTYTYPQAASTYTDTGTSYPPSTYYYCSNGYCGTLNLTSASDNGNYHDFGTDHNETQSKSVTGTCGNTQNVKYDSKGKGSTTFTGSCGSTQPYSDGEGYSGTMSRGDTLPHGGCSDTGPPNGSCSTSYTAYYSGTASRTVSVHVPDMKWVASWRGYYAGTIYKDVRQPLTNPYTRTTSDKYIIYYSDDKMSEVADFNAARSFSDAKVILVGSTAIKSQVSKVDYFIENKGQSAEAVVKEIVDYIASKTPPTAAQIVQVNQTFKMLTEDLDPESDPIVKRETMYYHNENYFDNPMGHAAFALKEGDPETWTAETLRTSFALPGEYPVFRRIKDQPSTDPLLAKYSYYSNVAKTTIVVHRKPFAKATLDWTYNLDCSCYLTTWVDKSYDLDHNISDPINKGIIERKVRYKKDGGEWIYAIPDQLDFGSYDLEYVVRDKELAWSDPFVMSFVLSAAPSIQMNAKARTELPDFSLSSIPASEQLRVYDIWTRYPYSHTLQVALYQGGVQKTPPVNVGYYTGTKTGEDINWNDIVYTIPDTTPDGPYQLRLTAIGQAGQQNYIEFPVVVNTPINLVPKMPDPMVSTLTNDIKASTTKYPSTTTVQIFVGTPYQTTLLPMTGTKTGNIKDWLKAYIPPVIPEGTYTARFISTTPAGKSETKDVTFKLIPAQNFAIIAVVPRPPLEVVQKKPPLSMFIAGKYGPATFPVDVIAQKTIGSGAESVQIKLTRTGYGKTWTETKTVLVGPAQQTITFTVPNVTDKDIRDWQAANGKKQTLYDSFKFTAELTYFNTEVTLADNKGSAQFRTAEFGRSQLTE</sequence>
<reference evidence="4" key="1">
    <citation type="journal article" date="2019" name="Int. J. Syst. Evol. Microbiol.">
        <title>The Global Catalogue of Microorganisms (GCM) 10K type strain sequencing project: providing services to taxonomists for standard genome sequencing and annotation.</title>
        <authorList>
            <consortium name="The Broad Institute Genomics Platform"/>
            <consortium name="The Broad Institute Genome Sequencing Center for Infectious Disease"/>
            <person name="Wu L."/>
            <person name="Ma J."/>
        </authorList>
    </citation>
    <scope>NUCLEOTIDE SEQUENCE [LARGE SCALE GENOMIC DNA]</scope>
    <source>
        <strain evidence="4">CGMCC 1.18575</strain>
    </source>
</reference>
<protein>
    <submittedName>
        <fullName evidence="3">Athe_2463 domain-containing protein</fullName>
    </submittedName>
</protein>
<dbReference type="RefSeq" id="WP_378131845.1">
    <property type="nucleotide sequence ID" value="NZ_JBHSMI010000016.1"/>
</dbReference>
<gene>
    <name evidence="3" type="ORF">ACFPOF_09305</name>
</gene>
<keyword evidence="4" id="KW-1185">Reference proteome</keyword>